<organism evidence="2 3">
    <name type="scientific">Hyaloscypha hepaticicola</name>
    <dbReference type="NCBI Taxonomy" id="2082293"/>
    <lineage>
        <taxon>Eukaryota</taxon>
        <taxon>Fungi</taxon>
        <taxon>Dikarya</taxon>
        <taxon>Ascomycota</taxon>
        <taxon>Pezizomycotina</taxon>
        <taxon>Leotiomycetes</taxon>
        <taxon>Helotiales</taxon>
        <taxon>Hyaloscyphaceae</taxon>
        <taxon>Hyaloscypha</taxon>
    </lineage>
</organism>
<proteinExistence type="predicted"/>
<dbReference type="AlphaFoldDB" id="A0A2J6PFF4"/>
<feature type="transmembrane region" description="Helical" evidence="1">
    <location>
        <begin position="6"/>
        <end position="23"/>
    </location>
</feature>
<keyword evidence="3" id="KW-1185">Reference proteome</keyword>
<keyword evidence="1" id="KW-0472">Membrane</keyword>
<gene>
    <name evidence="2" type="ORF">NA56DRAFT_652213</name>
</gene>
<evidence type="ECO:0000256" key="1">
    <source>
        <dbReference type="SAM" id="Phobius"/>
    </source>
</evidence>
<evidence type="ECO:0000313" key="2">
    <source>
        <dbReference type="EMBL" id="PMD12782.1"/>
    </source>
</evidence>
<dbReference type="EMBL" id="KZ613542">
    <property type="protein sequence ID" value="PMD12782.1"/>
    <property type="molecule type" value="Genomic_DNA"/>
</dbReference>
<accession>A0A2J6PFF4</accession>
<dbReference type="Proteomes" id="UP000235672">
    <property type="component" value="Unassembled WGS sequence"/>
</dbReference>
<keyword evidence="1" id="KW-0812">Transmembrane</keyword>
<keyword evidence="1" id="KW-1133">Transmembrane helix</keyword>
<evidence type="ECO:0000313" key="3">
    <source>
        <dbReference type="Proteomes" id="UP000235672"/>
    </source>
</evidence>
<name>A0A2J6PFF4_9HELO</name>
<reference evidence="2 3" key="1">
    <citation type="submission" date="2016-05" db="EMBL/GenBank/DDBJ databases">
        <title>A degradative enzymes factory behind the ericoid mycorrhizal symbiosis.</title>
        <authorList>
            <consortium name="DOE Joint Genome Institute"/>
            <person name="Martino E."/>
            <person name="Morin E."/>
            <person name="Grelet G."/>
            <person name="Kuo A."/>
            <person name="Kohler A."/>
            <person name="Daghino S."/>
            <person name="Barry K."/>
            <person name="Choi C."/>
            <person name="Cichocki N."/>
            <person name="Clum A."/>
            <person name="Copeland A."/>
            <person name="Hainaut M."/>
            <person name="Haridas S."/>
            <person name="Labutti K."/>
            <person name="Lindquist E."/>
            <person name="Lipzen A."/>
            <person name="Khouja H.-R."/>
            <person name="Murat C."/>
            <person name="Ohm R."/>
            <person name="Olson A."/>
            <person name="Spatafora J."/>
            <person name="Veneault-Fourrey C."/>
            <person name="Henrissat B."/>
            <person name="Grigoriev I."/>
            <person name="Martin F."/>
            <person name="Perotto S."/>
        </authorList>
    </citation>
    <scope>NUCLEOTIDE SEQUENCE [LARGE SCALE GENOMIC DNA]</scope>
    <source>
        <strain evidence="2 3">UAMH 7357</strain>
    </source>
</reference>
<sequence length="59" mass="6673">MSDLASISGSFPVSTFLYLLLFASRSRKAEHVVPCVPSLTNFTILRLRHKQNLFDQSCE</sequence>
<protein>
    <submittedName>
        <fullName evidence="2">Uncharacterized protein</fullName>
    </submittedName>
</protein>